<dbReference type="Proteomes" id="UP001499974">
    <property type="component" value="Unassembled WGS sequence"/>
</dbReference>
<keyword evidence="1" id="KW-0472">Membrane</keyword>
<feature type="transmembrane region" description="Helical" evidence="1">
    <location>
        <begin position="87"/>
        <end position="106"/>
    </location>
</feature>
<feature type="transmembrane region" description="Helical" evidence="1">
    <location>
        <begin position="151"/>
        <end position="172"/>
    </location>
</feature>
<dbReference type="RefSeq" id="WP_345518929.1">
    <property type="nucleotide sequence ID" value="NZ_BAABKM010000001.1"/>
</dbReference>
<dbReference type="EMBL" id="BAABKM010000001">
    <property type="protein sequence ID" value="GAA4692987.1"/>
    <property type="molecule type" value="Genomic_DNA"/>
</dbReference>
<gene>
    <name evidence="2" type="ORF">GCM10023349_05200</name>
</gene>
<keyword evidence="3" id="KW-1185">Reference proteome</keyword>
<keyword evidence="1" id="KW-0812">Transmembrane</keyword>
<feature type="transmembrane region" description="Helical" evidence="1">
    <location>
        <begin position="16"/>
        <end position="36"/>
    </location>
</feature>
<name>A0ABP8WPM7_9ACTN</name>
<organism evidence="2 3">
    <name type="scientific">Nocardioides conyzicola</name>
    <dbReference type="NCBI Taxonomy" id="1651781"/>
    <lineage>
        <taxon>Bacteria</taxon>
        <taxon>Bacillati</taxon>
        <taxon>Actinomycetota</taxon>
        <taxon>Actinomycetes</taxon>
        <taxon>Propionibacteriales</taxon>
        <taxon>Nocardioidaceae</taxon>
        <taxon>Nocardioides</taxon>
    </lineage>
</organism>
<feature type="transmembrane region" description="Helical" evidence="1">
    <location>
        <begin position="42"/>
        <end position="75"/>
    </location>
</feature>
<feature type="transmembrane region" description="Helical" evidence="1">
    <location>
        <begin position="126"/>
        <end position="144"/>
    </location>
</feature>
<proteinExistence type="predicted"/>
<accession>A0ABP8WPM7</accession>
<evidence type="ECO:0000256" key="1">
    <source>
        <dbReference type="SAM" id="Phobius"/>
    </source>
</evidence>
<protein>
    <submittedName>
        <fullName evidence="2">Uncharacterized protein</fullName>
    </submittedName>
</protein>
<sequence>MNGVLAAATALSRSQLVLRAIIFVAPIVAVLAAGPAGRWPTWWVAVGIVVLSGAFAALPESPVGAGVLLAVLAWWAGALDDGLHPAVLVAATALLVAHVAAVLAGYGPGEMPLDPALVRLWVRRGAVLLLGVPLVWGLALLLDGEPEQPGIWVVGVGAGLVATVAAAVALTAGSPREDLP</sequence>
<keyword evidence="1" id="KW-1133">Transmembrane helix</keyword>
<reference evidence="3" key="1">
    <citation type="journal article" date="2019" name="Int. J. Syst. Evol. Microbiol.">
        <title>The Global Catalogue of Microorganisms (GCM) 10K type strain sequencing project: providing services to taxonomists for standard genome sequencing and annotation.</title>
        <authorList>
            <consortium name="The Broad Institute Genomics Platform"/>
            <consortium name="The Broad Institute Genome Sequencing Center for Infectious Disease"/>
            <person name="Wu L."/>
            <person name="Ma J."/>
        </authorList>
    </citation>
    <scope>NUCLEOTIDE SEQUENCE [LARGE SCALE GENOMIC DNA]</scope>
    <source>
        <strain evidence="3">JCM 18531</strain>
    </source>
</reference>
<evidence type="ECO:0000313" key="3">
    <source>
        <dbReference type="Proteomes" id="UP001499974"/>
    </source>
</evidence>
<comment type="caution">
    <text evidence="2">The sequence shown here is derived from an EMBL/GenBank/DDBJ whole genome shotgun (WGS) entry which is preliminary data.</text>
</comment>
<evidence type="ECO:0000313" key="2">
    <source>
        <dbReference type="EMBL" id="GAA4692987.1"/>
    </source>
</evidence>